<dbReference type="NCBIfam" id="TIGR01669">
    <property type="entry name" value="phage_XkdX"/>
    <property type="match status" value="1"/>
</dbReference>
<organism evidence="1 2">
    <name type="scientific">Bacillus licheniformis</name>
    <dbReference type="NCBI Taxonomy" id="1402"/>
    <lineage>
        <taxon>Bacteria</taxon>
        <taxon>Bacillati</taxon>
        <taxon>Bacillota</taxon>
        <taxon>Bacilli</taxon>
        <taxon>Bacillales</taxon>
        <taxon>Bacillaceae</taxon>
        <taxon>Bacillus</taxon>
    </lineage>
</organism>
<evidence type="ECO:0000313" key="1">
    <source>
        <dbReference type="EMBL" id="QPR71851.1"/>
    </source>
</evidence>
<dbReference type="Proteomes" id="UP000595038">
    <property type="component" value="Chromosome"/>
</dbReference>
<evidence type="ECO:0000313" key="2">
    <source>
        <dbReference type="Proteomes" id="UP000595038"/>
    </source>
</evidence>
<dbReference type="InterPro" id="IPR010022">
    <property type="entry name" value="XkdX"/>
</dbReference>
<dbReference type="EMBL" id="CP065647">
    <property type="protein sequence ID" value="QPR71851.1"/>
    <property type="molecule type" value="Genomic_DNA"/>
</dbReference>
<name>A0AB37GNU4_BACLI</name>
<dbReference type="AlphaFoldDB" id="A0AB37GNU4"/>
<gene>
    <name evidence="1" type="ORF">I6G80_18800</name>
</gene>
<reference evidence="1 2" key="1">
    <citation type="submission" date="2020-12" db="EMBL/GenBank/DDBJ databases">
        <title>FDA dAtabase for Regulatory Grade micrObial Sequences (FDA-ARGOS): Supporting development and validation of Infectious Disease Dx tests.</title>
        <authorList>
            <person name="Nelson B."/>
            <person name="Plummer A."/>
            <person name="Tallon L."/>
            <person name="Sadzewicz L."/>
            <person name="Zhao X."/>
            <person name="Boylan J."/>
            <person name="Ott S."/>
            <person name="Bowen H."/>
            <person name="Vavikolanu K."/>
            <person name="Mehta A."/>
            <person name="Aluvathingal J."/>
            <person name="Nadendla S."/>
            <person name="Myers T."/>
            <person name="Yan Y."/>
            <person name="Sichtig H."/>
        </authorList>
    </citation>
    <scope>NUCLEOTIDE SEQUENCE [LARGE SCALE GENOMIC DNA]</scope>
    <source>
        <strain evidence="1 2">FDAARGOS_923</strain>
    </source>
</reference>
<proteinExistence type="predicted"/>
<protein>
    <submittedName>
        <fullName evidence="1">XkdX family protein</fullName>
    </submittedName>
</protein>
<dbReference type="Pfam" id="PF09693">
    <property type="entry name" value="Phage_XkdX"/>
    <property type="match status" value="1"/>
</dbReference>
<sequence>MDLNFWVYALFYNWADTTMVKQALQYNDITIEELKEGVDLGYVTPEQFQEITGEKYVA</sequence>
<accession>A0AB37GNU4</accession>
<dbReference type="RefSeq" id="WP_026699337.1">
    <property type="nucleotide sequence ID" value="NZ_CP065647.1"/>
</dbReference>